<feature type="compositionally biased region" description="Polar residues" evidence="2">
    <location>
        <begin position="326"/>
        <end position="336"/>
    </location>
</feature>
<feature type="compositionally biased region" description="Basic and acidic residues" evidence="2">
    <location>
        <begin position="207"/>
        <end position="222"/>
    </location>
</feature>
<feature type="compositionally biased region" description="Basic and acidic residues" evidence="2">
    <location>
        <begin position="1062"/>
        <end position="1074"/>
    </location>
</feature>
<dbReference type="SMART" id="SM00498">
    <property type="entry name" value="FH2"/>
    <property type="match status" value="1"/>
</dbReference>
<feature type="compositionally biased region" description="Basic and acidic residues" evidence="2">
    <location>
        <begin position="359"/>
        <end position="370"/>
    </location>
</feature>
<dbReference type="GO" id="GO:0016477">
    <property type="term" value="P:cell migration"/>
    <property type="evidence" value="ECO:0007669"/>
    <property type="project" value="TreeGrafter"/>
</dbReference>
<dbReference type="Pfam" id="PF02181">
    <property type="entry name" value="FH2"/>
    <property type="match status" value="1"/>
</dbReference>
<feature type="compositionally biased region" description="Basic residues" evidence="2">
    <location>
        <begin position="371"/>
        <end position="381"/>
    </location>
</feature>
<dbReference type="GO" id="GO:0008360">
    <property type="term" value="P:regulation of cell shape"/>
    <property type="evidence" value="ECO:0007669"/>
    <property type="project" value="TreeGrafter"/>
</dbReference>
<feature type="compositionally biased region" description="Low complexity" evidence="2">
    <location>
        <begin position="345"/>
        <end position="358"/>
    </location>
</feature>
<accession>A0A0G4IG11</accession>
<dbReference type="PANTHER" id="PTHR45857:SF4">
    <property type="entry name" value="FORMIN-LIKE PROTEIN"/>
    <property type="match status" value="1"/>
</dbReference>
<dbReference type="GO" id="GO:0030866">
    <property type="term" value="P:cortical actin cytoskeleton organization"/>
    <property type="evidence" value="ECO:0007669"/>
    <property type="project" value="TreeGrafter"/>
</dbReference>
<dbReference type="Gene3D" id="1.20.58.2220">
    <property type="entry name" value="Formin, FH2 domain"/>
    <property type="match status" value="1"/>
</dbReference>
<evidence type="ECO:0000256" key="1">
    <source>
        <dbReference type="ARBA" id="ARBA00023449"/>
    </source>
</evidence>
<feature type="region of interest" description="Disordered" evidence="2">
    <location>
        <begin position="1"/>
        <end position="158"/>
    </location>
</feature>
<feature type="region of interest" description="Disordered" evidence="2">
    <location>
        <begin position="752"/>
        <end position="778"/>
    </location>
</feature>
<feature type="region of interest" description="Disordered" evidence="2">
    <location>
        <begin position="1229"/>
        <end position="1452"/>
    </location>
</feature>
<comment type="similarity">
    <text evidence="1">Belongs to the formin homology family.</text>
</comment>
<feature type="compositionally biased region" description="Low complexity" evidence="2">
    <location>
        <begin position="1314"/>
        <end position="1325"/>
    </location>
</feature>
<feature type="compositionally biased region" description="Acidic residues" evidence="2">
    <location>
        <begin position="39"/>
        <end position="56"/>
    </location>
</feature>
<feature type="compositionally biased region" description="Basic and acidic residues" evidence="2">
    <location>
        <begin position="69"/>
        <end position="80"/>
    </location>
</feature>
<reference evidence="4" key="1">
    <citation type="submission" date="2014-11" db="EMBL/GenBank/DDBJ databases">
        <authorList>
            <person name="Otto D Thomas"/>
            <person name="Naeem Raeece"/>
        </authorList>
    </citation>
    <scope>NUCLEOTIDE SEQUENCE</scope>
</reference>
<dbReference type="VEuPathDB" id="CryptoDB:Cvel_14100"/>
<name>A0A0G4IG11_9ALVE</name>
<feature type="region of interest" description="Disordered" evidence="2">
    <location>
        <begin position="308"/>
        <end position="435"/>
    </location>
</feature>
<evidence type="ECO:0000259" key="3">
    <source>
        <dbReference type="SMART" id="SM00498"/>
    </source>
</evidence>
<dbReference type="InterPro" id="IPR042201">
    <property type="entry name" value="FH2_Formin_sf"/>
</dbReference>
<proteinExistence type="inferred from homology"/>
<feature type="region of interest" description="Disordered" evidence="2">
    <location>
        <begin position="1156"/>
        <end position="1207"/>
    </location>
</feature>
<evidence type="ECO:0000313" key="4">
    <source>
        <dbReference type="EMBL" id="CEM56128.1"/>
    </source>
</evidence>
<feature type="region of interest" description="Disordered" evidence="2">
    <location>
        <begin position="202"/>
        <end position="222"/>
    </location>
</feature>
<evidence type="ECO:0000256" key="2">
    <source>
        <dbReference type="SAM" id="MobiDB-lite"/>
    </source>
</evidence>
<feature type="domain" description="FH2" evidence="3">
    <location>
        <begin position="430"/>
        <end position="1091"/>
    </location>
</feature>
<organism evidence="4">
    <name type="scientific">Chromera velia CCMP2878</name>
    <dbReference type="NCBI Taxonomy" id="1169474"/>
    <lineage>
        <taxon>Eukaryota</taxon>
        <taxon>Sar</taxon>
        <taxon>Alveolata</taxon>
        <taxon>Colpodellida</taxon>
        <taxon>Chromeraceae</taxon>
        <taxon>Chromera</taxon>
    </lineage>
</organism>
<dbReference type="EMBL" id="CDMZ01005944">
    <property type="protein sequence ID" value="CEM56128.1"/>
    <property type="molecule type" value="Genomic_DNA"/>
</dbReference>
<dbReference type="InterPro" id="IPR043592">
    <property type="entry name" value="FMNL_animal"/>
</dbReference>
<feature type="compositionally biased region" description="Basic and acidic residues" evidence="2">
    <location>
        <begin position="422"/>
        <end position="431"/>
    </location>
</feature>
<feature type="compositionally biased region" description="Polar residues" evidence="2">
    <location>
        <begin position="752"/>
        <end position="762"/>
    </location>
</feature>
<feature type="compositionally biased region" description="Polar residues" evidence="2">
    <location>
        <begin position="408"/>
        <end position="418"/>
    </location>
</feature>
<feature type="compositionally biased region" description="Basic and acidic residues" evidence="2">
    <location>
        <begin position="1191"/>
        <end position="1200"/>
    </location>
</feature>
<feature type="compositionally biased region" description="Gly residues" evidence="2">
    <location>
        <begin position="1014"/>
        <end position="1025"/>
    </location>
</feature>
<sequence>MRTGRPSLKFEAIPEENEGQISGSGFSALSAEGYTLIGPEEEEAETGEVNYDEESFDALNSADFSSALERQRDKEKDKEGVGSTRSNNTLTKGGDALPQPPHGIAIPSHEGRMSGGTGKEPLLRLSASSTSSAASSVAGASLSNALPEENGKDKEKEKDLMRHLDFFFDPDSEDTKRADFRKRVKTLASDCSMWRDKFQKVVSTRQASDRRDRMKAAEETSRLQREVSELKDKNKLLQQRFHTVETENRHLKERGDQMGVIEAKNHELLRAHVADNQSLKKRLSESEAVIEELRSNLKLMEEHLQKRQALGEADTQGKTEAAAEKQTVTLTSSSTCCPAYRKEASPSLAENPSAPSEAAHAEAKETEKTKPKGKHSAKAKPKPAEREWSNFHWTPPLPVPPKLLPPSVTDSHSATPRSSVGGERDKTKEDTQTQTQTDFLIPLNAADVQPPSDASVFSQAFGEVLQKTAAQTDGTGGPSAVAVAAAAEASNALAAVWSDASSVFDRSSLPRESASILCEKAVKEDPVFRRLFHKGLPEKSKEKTGAMGEKGLGAKNENGSEKASAEGETVAERPSCLSAGGPISVYNALLKAVQRAFIGEKKVSSPSAVWPAFKRAILECDTDLLGREIVALLRSNEPKKEDIEKVRELREALGRGAKYHEEEEFVHYMSTIPNLSARLRCMTFIESFGALVGEAEKAIVLYLSALSSLVSSRPLRLLFLLVRSMGNVLNEGTNRGGYSSFSIETLLKLENLQSSPPGNANRQKGDKEKEKEKERRDQTRLTGLHFVAARLEALVEGGELLSPKEEDILRQCRRCQSHVTGILNLVEEAVGGFAEVRSQMGAKERRRHSIIPGASDTADKFNERLSEWVERDQVGGRVELLRAQTRQLLGSYFRTAVYFGDPAFFIPVDQKDKSGTGSLSGGAMASADGSVLRPDIVGFFASFLEKFRKSQSEVRSEIAKGKLKIESQILLHVPRERGANGSTPVRASPPKGGTTWRSSPVGGGKDTGTPPLVGRGGAGGVGGNAGRRMGAAGAGGGGGANLQTGVPESQQQQKGRGGQRAAEGREEPPREREGAVGWCSSAFSTSAAPPSPLSDHSSCVSLTSSTATADGGSRARQRERFLQARESVQAALGAVGGTWGANSAWMAGARSVLPPPGDLETAAGRGRERERGGGSLFSLGGVVEEEGEGYGDEHNSDRGGGRVSMSSVASVGVSEAASDFITEETATGGLHSHSYSEEEVSGAPQGSSFTPPSSPEVWDDQKKKKKQEGRRGMGVVGEVEGESERRDRQGGVPDPPLPSRDCGGGVMREQQGDSSSRQQPQQKSSNAPPVCRWDSSRYVGTWTDLPHPPLPPQLYDFSASSSAAETGRARGRGKENVVRNQAALPRSSPSPSTPGKPVGQSAFMASNGEEGAEKFGTPQRRAAVVGESEHTPTTAIRRRPSGGRDGFSPELG</sequence>
<dbReference type="GO" id="GO:0005829">
    <property type="term" value="C:cytosol"/>
    <property type="evidence" value="ECO:0007669"/>
    <property type="project" value="TreeGrafter"/>
</dbReference>
<feature type="compositionally biased region" description="Basic and acidic residues" evidence="2">
    <location>
        <begin position="149"/>
        <end position="158"/>
    </location>
</feature>
<dbReference type="InterPro" id="IPR015425">
    <property type="entry name" value="FH2_Formin"/>
</dbReference>
<feature type="compositionally biased region" description="Basic and acidic residues" evidence="2">
    <location>
        <begin position="763"/>
        <end position="778"/>
    </location>
</feature>
<feature type="compositionally biased region" description="Low complexity" evidence="2">
    <location>
        <begin position="123"/>
        <end position="148"/>
    </location>
</feature>
<feature type="compositionally biased region" description="Polar residues" evidence="2">
    <location>
        <begin position="1095"/>
        <end position="1108"/>
    </location>
</feature>
<dbReference type="GO" id="GO:0051015">
    <property type="term" value="F:actin filament binding"/>
    <property type="evidence" value="ECO:0007669"/>
    <property type="project" value="TreeGrafter"/>
</dbReference>
<feature type="region of interest" description="Disordered" evidence="2">
    <location>
        <begin position="539"/>
        <end position="569"/>
    </location>
</feature>
<protein>
    <recommendedName>
        <fullName evidence="3">FH2 domain-containing protein</fullName>
    </recommendedName>
</protein>
<gene>
    <name evidence="4" type="ORF">Cvel_14100</name>
</gene>
<feature type="compositionally biased region" description="Pro residues" evidence="2">
    <location>
        <begin position="395"/>
        <end position="404"/>
    </location>
</feature>
<dbReference type="PANTHER" id="PTHR45857">
    <property type="entry name" value="FORMIN-LIKE PROTEIN"/>
    <property type="match status" value="1"/>
</dbReference>
<dbReference type="SUPFAM" id="SSF101447">
    <property type="entry name" value="Formin homology 2 domain (FH2 domain)"/>
    <property type="match status" value="1"/>
</dbReference>
<feature type="region of interest" description="Disordered" evidence="2">
    <location>
        <begin position="974"/>
        <end position="1116"/>
    </location>
</feature>